<evidence type="ECO:0000256" key="1">
    <source>
        <dbReference type="ARBA" id="ARBA00023015"/>
    </source>
</evidence>
<evidence type="ECO:0000259" key="5">
    <source>
        <dbReference type="PROSITE" id="PS51464"/>
    </source>
</evidence>
<gene>
    <name evidence="6" type="ORF">PS435_14890</name>
</gene>
<evidence type="ECO:0000259" key="4">
    <source>
        <dbReference type="PROSITE" id="PS51071"/>
    </source>
</evidence>
<comment type="caution">
    <text evidence="6">The sequence shown here is derived from an EMBL/GenBank/DDBJ whole genome shotgun (WGS) entry which is preliminary data.</text>
</comment>
<dbReference type="InterPro" id="IPR036388">
    <property type="entry name" value="WH-like_DNA-bd_sf"/>
</dbReference>
<feature type="domain" description="HTH rpiR-type" evidence="4">
    <location>
        <begin position="5"/>
        <end position="81"/>
    </location>
</feature>
<evidence type="ECO:0000256" key="3">
    <source>
        <dbReference type="ARBA" id="ARBA00023163"/>
    </source>
</evidence>
<dbReference type="Gene3D" id="1.10.10.10">
    <property type="entry name" value="Winged helix-like DNA-binding domain superfamily/Winged helix DNA-binding domain"/>
    <property type="match status" value="1"/>
</dbReference>
<sequence length="259" mass="29327">MKNSDGFDQKIVNSKISFTANERALLKYIINNKALVAHSTISDLASERHFSPSFISKLVHKLGYVGFADFKMHLLRETEYPHHWKQFNGFEAQKLDLEKTGSLLQQTDFKPINQILREAHAIYCYGTGHSLLNALRELSRSLMYLVSIPVIYLAGKSEFDAVLKQITANDCLIVASNSGENLDLLKSVKLLRLRNVPILSFSIFSDNTLAKLSDFSVYYYATPIPNPTGGEAIVSLLPLYYCIDYFVRNYADFISEKAH</sequence>
<keyword evidence="3" id="KW-0804">Transcription</keyword>
<keyword evidence="7" id="KW-1185">Reference proteome</keyword>
<dbReference type="Gene3D" id="3.40.50.10490">
    <property type="entry name" value="Glucose-6-phosphate isomerase like protein, domain 1"/>
    <property type="match status" value="1"/>
</dbReference>
<dbReference type="SUPFAM" id="SSF46689">
    <property type="entry name" value="Homeodomain-like"/>
    <property type="match status" value="1"/>
</dbReference>
<dbReference type="RefSeq" id="WP_331244566.1">
    <property type="nucleotide sequence ID" value="NZ_JAQSGJ010000072.1"/>
</dbReference>
<dbReference type="InterPro" id="IPR047640">
    <property type="entry name" value="RpiR-like"/>
</dbReference>
<dbReference type="PANTHER" id="PTHR30514:SF1">
    <property type="entry name" value="HTH-TYPE TRANSCRIPTIONAL REGULATOR HEXR-RELATED"/>
    <property type="match status" value="1"/>
</dbReference>
<name>A0ABU7T3D8_9LACO</name>
<feature type="domain" description="SIS" evidence="5">
    <location>
        <begin position="112"/>
        <end position="259"/>
    </location>
</feature>
<evidence type="ECO:0000256" key="2">
    <source>
        <dbReference type="ARBA" id="ARBA00023125"/>
    </source>
</evidence>
<dbReference type="Pfam" id="PF01418">
    <property type="entry name" value="HTH_6"/>
    <property type="match status" value="1"/>
</dbReference>
<dbReference type="InterPro" id="IPR035472">
    <property type="entry name" value="RpiR-like_SIS"/>
</dbReference>
<organism evidence="6 7">
    <name type="scientific">Schleiferilactobacillus harbinensis</name>
    <dbReference type="NCBI Taxonomy" id="304207"/>
    <lineage>
        <taxon>Bacteria</taxon>
        <taxon>Bacillati</taxon>
        <taxon>Bacillota</taxon>
        <taxon>Bacilli</taxon>
        <taxon>Lactobacillales</taxon>
        <taxon>Lactobacillaceae</taxon>
        <taxon>Schleiferilactobacillus</taxon>
    </lineage>
</organism>
<proteinExistence type="predicted"/>
<evidence type="ECO:0000313" key="7">
    <source>
        <dbReference type="Proteomes" id="UP001330016"/>
    </source>
</evidence>
<dbReference type="InterPro" id="IPR009057">
    <property type="entry name" value="Homeodomain-like_sf"/>
</dbReference>
<dbReference type="Proteomes" id="UP001330016">
    <property type="component" value="Unassembled WGS sequence"/>
</dbReference>
<dbReference type="PANTHER" id="PTHR30514">
    <property type="entry name" value="GLUCOKINASE"/>
    <property type="match status" value="1"/>
</dbReference>
<accession>A0ABU7T3D8</accession>
<dbReference type="InterPro" id="IPR000281">
    <property type="entry name" value="HTH_RpiR"/>
</dbReference>
<dbReference type="InterPro" id="IPR001347">
    <property type="entry name" value="SIS_dom"/>
</dbReference>
<keyword evidence="1" id="KW-0805">Transcription regulation</keyword>
<dbReference type="CDD" id="cd05013">
    <property type="entry name" value="SIS_RpiR"/>
    <property type="match status" value="1"/>
</dbReference>
<dbReference type="PROSITE" id="PS51071">
    <property type="entry name" value="HTH_RPIR"/>
    <property type="match status" value="1"/>
</dbReference>
<dbReference type="Pfam" id="PF01380">
    <property type="entry name" value="SIS"/>
    <property type="match status" value="1"/>
</dbReference>
<dbReference type="SUPFAM" id="SSF53697">
    <property type="entry name" value="SIS domain"/>
    <property type="match status" value="1"/>
</dbReference>
<dbReference type="InterPro" id="IPR046348">
    <property type="entry name" value="SIS_dom_sf"/>
</dbReference>
<evidence type="ECO:0000313" key="6">
    <source>
        <dbReference type="EMBL" id="MEE6717126.1"/>
    </source>
</evidence>
<protein>
    <submittedName>
        <fullName evidence="6">MurR/RpiR family transcriptional regulator</fullName>
    </submittedName>
</protein>
<keyword evidence="2" id="KW-0238">DNA-binding</keyword>
<dbReference type="PROSITE" id="PS51464">
    <property type="entry name" value="SIS"/>
    <property type="match status" value="1"/>
</dbReference>
<dbReference type="EMBL" id="JAQSGK010000072">
    <property type="protein sequence ID" value="MEE6717126.1"/>
    <property type="molecule type" value="Genomic_DNA"/>
</dbReference>
<reference evidence="6 7" key="1">
    <citation type="submission" date="2023-02" db="EMBL/GenBank/DDBJ databases">
        <title>The predominant lactic acid bacteria and yeasts involved in the spontaneous fermentation of millet during the production of the traditional porridge Hausa koko in Ghana.</title>
        <authorList>
            <person name="Atter A."/>
            <person name="Diaz M."/>
        </authorList>
    </citation>
    <scope>NUCLEOTIDE SEQUENCE [LARGE SCALE GENOMIC DNA]</scope>
    <source>
        <strain evidence="6 7">FI11640</strain>
    </source>
</reference>